<evidence type="ECO:0000256" key="6">
    <source>
        <dbReference type="ARBA" id="ARBA00022619"/>
    </source>
</evidence>
<comment type="function">
    <text evidence="1 14">Converts 2,5-diamino-6-(ribosylamino)-4(3h)-pyrimidinone 5'-phosphate into 5-amino-6-(ribosylamino)-2,4(1h,3h)-pyrimidinedione 5'-phosphate.</text>
</comment>
<feature type="binding site" evidence="16">
    <location>
        <begin position="286"/>
        <end position="292"/>
    </location>
    <ligand>
        <name>NADP(+)</name>
        <dbReference type="ChEBI" id="CHEBI:58349"/>
    </ligand>
</feature>
<dbReference type="RefSeq" id="WP_303901274.1">
    <property type="nucleotide sequence ID" value="NZ_DYXC01000007.1"/>
</dbReference>
<dbReference type="InterPro" id="IPR016193">
    <property type="entry name" value="Cytidine_deaminase-like"/>
</dbReference>
<evidence type="ECO:0000259" key="18">
    <source>
        <dbReference type="PROSITE" id="PS51747"/>
    </source>
</evidence>
<feature type="binding site" evidence="17">
    <location>
        <position position="54"/>
    </location>
    <ligand>
        <name>Zn(2+)</name>
        <dbReference type="ChEBI" id="CHEBI:29105"/>
        <note>catalytic</note>
    </ligand>
</feature>
<feature type="binding site" evidence="17">
    <location>
        <position position="90"/>
    </location>
    <ligand>
        <name>Zn(2+)</name>
        <dbReference type="ChEBI" id="CHEBI:29105"/>
        <note>catalytic</note>
    </ligand>
</feature>
<comment type="pathway">
    <text evidence="3 14">Cofactor biosynthesis; riboflavin biosynthesis; 5-amino-6-(D-ribitylamino)uracil from GTP: step 3/4.</text>
</comment>
<feature type="binding site" evidence="16">
    <location>
        <position position="284"/>
    </location>
    <ligand>
        <name>substrate</name>
    </ligand>
</feature>
<dbReference type="Pfam" id="PF00383">
    <property type="entry name" value="dCMP_cyt_deam_1"/>
    <property type="match status" value="1"/>
</dbReference>
<gene>
    <name evidence="19" type="primary">ribD</name>
    <name evidence="19" type="ORF">K8V32_00525</name>
</gene>
<evidence type="ECO:0000256" key="10">
    <source>
        <dbReference type="ARBA" id="ARBA00023002"/>
    </source>
</evidence>
<comment type="catalytic activity">
    <reaction evidence="13 14">
        <text>2,5-diamino-6-hydroxy-4-(5-phosphoribosylamino)-pyrimidine + H2O + H(+) = 5-amino-6-(5-phospho-D-ribosylamino)uracil + NH4(+)</text>
        <dbReference type="Rhea" id="RHEA:21868"/>
        <dbReference type="ChEBI" id="CHEBI:15377"/>
        <dbReference type="ChEBI" id="CHEBI:15378"/>
        <dbReference type="ChEBI" id="CHEBI:28938"/>
        <dbReference type="ChEBI" id="CHEBI:58453"/>
        <dbReference type="ChEBI" id="CHEBI:58614"/>
        <dbReference type="EC" id="3.5.4.26"/>
    </reaction>
</comment>
<keyword evidence="14 19" id="KW-0378">Hydrolase</keyword>
<keyword evidence="9 14" id="KW-0521">NADP</keyword>
<dbReference type="NCBIfam" id="TIGR00326">
    <property type="entry name" value="eubact_ribD"/>
    <property type="match status" value="1"/>
</dbReference>
<organism evidence="19 20">
    <name type="scientific">Enteractinococcus helveticum</name>
    <dbReference type="NCBI Taxonomy" id="1837282"/>
    <lineage>
        <taxon>Bacteria</taxon>
        <taxon>Bacillati</taxon>
        <taxon>Actinomycetota</taxon>
        <taxon>Actinomycetes</taxon>
        <taxon>Micrococcales</taxon>
        <taxon>Micrococcaceae</taxon>
    </lineage>
</organism>
<dbReference type="AlphaFoldDB" id="A0A921FKL2"/>
<feature type="binding site" evidence="16">
    <location>
        <position position="209"/>
    </location>
    <ligand>
        <name>substrate</name>
    </ligand>
</feature>
<dbReference type="PROSITE" id="PS51747">
    <property type="entry name" value="CYT_DCMP_DEAMINASES_2"/>
    <property type="match status" value="1"/>
</dbReference>
<dbReference type="EC" id="1.1.1.193" evidence="14"/>
<evidence type="ECO:0000256" key="3">
    <source>
        <dbReference type="ARBA" id="ARBA00004910"/>
    </source>
</evidence>
<evidence type="ECO:0000256" key="14">
    <source>
        <dbReference type="PIRNR" id="PIRNR006769"/>
    </source>
</evidence>
<dbReference type="CDD" id="cd01284">
    <property type="entry name" value="Riboflavin_deaminase-reductase"/>
    <property type="match status" value="1"/>
</dbReference>
<dbReference type="PROSITE" id="PS00903">
    <property type="entry name" value="CYT_DCMP_DEAMINASES_1"/>
    <property type="match status" value="1"/>
</dbReference>
<proteinExistence type="inferred from homology"/>
<protein>
    <recommendedName>
        <fullName evidence="14">Riboflavin biosynthesis protein RibD</fullName>
    </recommendedName>
    <domain>
        <recommendedName>
            <fullName evidence="14">Diaminohydroxyphosphoribosylaminopyrimidine deaminase</fullName>
            <shortName evidence="14">DRAP deaminase</shortName>
            <ecNumber evidence="14">3.5.4.26</ecNumber>
        </recommendedName>
        <alternativeName>
            <fullName evidence="14">Riboflavin-specific deaminase</fullName>
        </alternativeName>
    </domain>
    <domain>
        <recommendedName>
            <fullName evidence="14">5-amino-6-(5-phosphoribosylamino)uracil reductase</fullName>
            <ecNumber evidence="14">1.1.1.193</ecNumber>
        </recommendedName>
        <alternativeName>
            <fullName evidence="14">HTP reductase</fullName>
        </alternativeName>
    </domain>
</protein>
<sequence length="352" mass="36842">MLSHPQLATAMQHAITLAHRGPAHDPNPQVGCVIVDADGDVVAEGFHNGAGTDHAEIVALTELDPALDPAELTAVVTLEPCNHTGKTPPCAQALLASGIGTIVYGQPDIGAQSSGGATTLFAHGRQVIGGIESAATAELIAPWHAATHQSRGQVIAKWAQSLDGRLAAADGTSQWITSAMARRHVHIQRALADVIITTTATVRTDNPSLTARDAAGDLLVPAQDQPLPVVFGTAPLDGGAKVHAHPALSHRGIERVPQYTGTDLAADFARLTELVGCAPRIFLEAGPRFLTSVLAAGLVDKLLIYTAPTVLGGPYHAIGDLGISTLKERLNFTFYGVHRLDTDLVTTLRKEH</sequence>
<evidence type="ECO:0000256" key="17">
    <source>
        <dbReference type="PIRSR" id="PIRSR006769-3"/>
    </source>
</evidence>
<feature type="binding site" evidence="16">
    <location>
        <position position="175"/>
    </location>
    <ligand>
        <name>NADP(+)</name>
        <dbReference type="ChEBI" id="CHEBI:58349"/>
    </ligand>
</feature>
<feature type="domain" description="CMP/dCMP-type deaminase" evidence="18">
    <location>
        <begin position="5"/>
        <end position="128"/>
    </location>
</feature>
<dbReference type="SUPFAM" id="SSF53597">
    <property type="entry name" value="Dihydrofolate reductase-like"/>
    <property type="match status" value="1"/>
</dbReference>
<keyword evidence="6 14" id="KW-0686">Riboflavin biosynthesis</keyword>
<keyword evidence="7 14" id="KW-0479">Metal-binding</keyword>
<keyword evidence="11" id="KW-0511">Multifunctional enzyme</keyword>
<feature type="binding site" evidence="16">
    <location>
        <position position="205"/>
    </location>
    <ligand>
        <name>NADP(+)</name>
        <dbReference type="ChEBI" id="CHEBI:58349"/>
    </ligand>
</feature>
<evidence type="ECO:0000256" key="5">
    <source>
        <dbReference type="ARBA" id="ARBA00007417"/>
    </source>
</evidence>
<evidence type="ECO:0000256" key="12">
    <source>
        <dbReference type="ARBA" id="ARBA00049861"/>
    </source>
</evidence>
<comment type="catalytic activity">
    <reaction evidence="12 14">
        <text>5-amino-6-(5-phospho-D-ribitylamino)uracil + NADP(+) = 5-amino-6-(5-phospho-D-ribosylamino)uracil + NADPH + H(+)</text>
        <dbReference type="Rhea" id="RHEA:17845"/>
        <dbReference type="ChEBI" id="CHEBI:15378"/>
        <dbReference type="ChEBI" id="CHEBI:57783"/>
        <dbReference type="ChEBI" id="CHEBI:58349"/>
        <dbReference type="ChEBI" id="CHEBI:58421"/>
        <dbReference type="ChEBI" id="CHEBI:58453"/>
        <dbReference type="EC" id="1.1.1.193"/>
    </reaction>
</comment>
<comment type="caution">
    <text evidence="19">The sequence shown here is derived from an EMBL/GenBank/DDBJ whole genome shotgun (WGS) entry which is preliminary data.</text>
</comment>
<evidence type="ECO:0000256" key="13">
    <source>
        <dbReference type="ARBA" id="ARBA00049886"/>
    </source>
</evidence>
<comment type="pathway">
    <text evidence="2 14">Cofactor biosynthesis; riboflavin biosynthesis; 5-amino-6-(D-ribitylamino)uracil from GTP: step 2/4.</text>
</comment>
<dbReference type="EC" id="3.5.4.26" evidence="14"/>
<dbReference type="SUPFAM" id="SSF53927">
    <property type="entry name" value="Cytidine deaminase-like"/>
    <property type="match status" value="1"/>
</dbReference>
<dbReference type="InterPro" id="IPR002734">
    <property type="entry name" value="RibDG_C"/>
</dbReference>
<feature type="binding site" evidence="16">
    <location>
        <position position="233"/>
    </location>
    <ligand>
        <name>NADP(+)</name>
        <dbReference type="ChEBI" id="CHEBI:58349"/>
    </ligand>
</feature>
<evidence type="ECO:0000256" key="9">
    <source>
        <dbReference type="ARBA" id="ARBA00022857"/>
    </source>
</evidence>
<evidence type="ECO:0000256" key="11">
    <source>
        <dbReference type="ARBA" id="ARBA00023268"/>
    </source>
</evidence>
<comment type="similarity">
    <text evidence="5 14">In the C-terminal section; belongs to the HTP reductase family.</text>
</comment>
<dbReference type="GO" id="GO:0008703">
    <property type="term" value="F:5-amino-6-(5-phosphoribosylamino)uracil reductase activity"/>
    <property type="evidence" value="ECO:0007669"/>
    <property type="project" value="UniProtKB-EC"/>
</dbReference>
<dbReference type="EMBL" id="DYXC01000007">
    <property type="protein sequence ID" value="HJF13276.1"/>
    <property type="molecule type" value="Genomic_DNA"/>
</dbReference>
<feature type="binding site" evidence="16">
    <location>
        <position position="189"/>
    </location>
    <ligand>
        <name>substrate</name>
    </ligand>
</feature>
<feature type="binding site" evidence="16">
    <location>
        <position position="201"/>
    </location>
    <ligand>
        <name>NADP(+)</name>
        <dbReference type="ChEBI" id="CHEBI:58349"/>
    </ligand>
</feature>
<evidence type="ECO:0000313" key="20">
    <source>
        <dbReference type="Proteomes" id="UP000703315"/>
    </source>
</evidence>
<feature type="binding site" evidence="17">
    <location>
        <position position="81"/>
    </location>
    <ligand>
        <name>Zn(2+)</name>
        <dbReference type="ChEBI" id="CHEBI:29105"/>
        <note>catalytic</note>
    </ligand>
</feature>
<feature type="active site" description="Proton donor" evidence="15">
    <location>
        <position position="56"/>
    </location>
</feature>
<dbReference type="InterPro" id="IPR050765">
    <property type="entry name" value="Riboflavin_Biosynth_HTPR"/>
</dbReference>
<keyword evidence="8 14" id="KW-0862">Zinc</keyword>
<evidence type="ECO:0000256" key="8">
    <source>
        <dbReference type="ARBA" id="ARBA00022833"/>
    </source>
</evidence>
<evidence type="ECO:0000313" key="19">
    <source>
        <dbReference type="EMBL" id="HJF13276.1"/>
    </source>
</evidence>
<accession>A0A921FKL2</accession>
<comment type="similarity">
    <text evidence="4 14">In the N-terminal section; belongs to the cytidine and deoxycytidylate deaminase family.</text>
</comment>
<dbReference type="GO" id="GO:0009231">
    <property type="term" value="P:riboflavin biosynthetic process"/>
    <property type="evidence" value="ECO:0007669"/>
    <property type="project" value="UniProtKB-KW"/>
</dbReference>
<feature type="binding site" evidence="16">
    <location>
        <position position="173"/>
    </location>
    <ligand>
        <name>substrate</name>
    </ligand>
</feature>
<dbReference type="GO" id="GO:0008270">
    <property type="term" value="F:zinc ion binding"/>
    <property type="evidence" value="ECO:0007669"/>
    <property type="project" value="InterPro"/>
</dbReference>
<name>A0A921FKL2_9MICC</name>
<reference evidence="19" key="1">
    <citation type="journal article" date="2021" name="PeerJ">
        <title>Extensive microbial diversity within the chicken gut microbiome revealed by metagenomics and culture.</title>
        <authorList>
            <person name="Gilroy R."/>
            <person name="Ravi A."/>
            <person name="Getino M."/>
            <person name="Pursley I."/>
            <person name="Horton D.L."/>
            <person name="Alikhan N.F."/>
            <person name="Baker D."/>
            <person name="Gharbi K."/>
            <person name="Hall N."/>
            <person name="Watson M."/>
            <person name="Adriaenssens E.M."/>
            <person name="Foster-Nyarko E."/>
            <person name="Jarju S."/>
            <person name="Secka A."/>
            <person name="Antonio M."/>
            <person name="Oren A."/>
            <person name="Chaudhuri R.R."/>
            <person name="La Ragione R."/>
            <person name="Hildebrand F."/>
            <person name="Pallen M.J."/>
        </authorList>
    </citation>
    <scope>NUCLEOTIDE SEQUENCE</scope>
    <source>
        <strain evidence="19">ChiHjej13B12-14962</strain>
    </source>
</reference>
<evidence type="ECO:0000256" key="7">
    <source>
        <dbReference type="ARBA" id="ARBA00022723"/>
    </source>
</evidence>
<reference evidence="19" key="2">
    <citation type="submission" date="2021-09" db="EMBL/GenBank/DDBJ databases">
        <authorList>
            <person name="Gilroy R."/>
        </authorList>
    </citation>
    <scope>NUCLEOTIDE SEQUENCE</scope>
    <source>
        <strain evidence="19">ChiHjej13B12-14962</strain>
    </source>
</reference>
<dbReference type="Pfam" id="PF01872">
    <property type="entry name" value="RibD_C"/>
    <property type="match status" value="1"/>
</dbReference>
<dbReference type="InterPro" id="IPR016192">
    <property type="entry name" value="APOBEC/CMP_deaminase_Zn-bd"/>
</dbReference>
<dbReference type="InterPro" id="IPR002125">
    <property type="entry name" value="CMP_dCMP_dom"/>
</dbReference>
<dbReference type="Gene3D" id="3.40.140.10">
    <property type="entry name" value="Cytidine Deaminase, domain 2"/>
    <property type="match status" value="1"/>
</dbReference>
<dbReference type="PANTHER" id="PTHR38011">
    <property type="entry name" value="DIHYDROFOLATE REDUCTASE FAMILY PROTEIN (AFU_ORTHOLOGUE AFUA_8G06820)"/>
    <property type="match status" value="1"/>
</dbReference>
<dbReference type="PIRSF" id="PIRSF006769">
    <property type="entry name" value="RibD"/>
    <property type="match status" value="1"/>
</dbReference>
<evidence type="ECO:0000256" key="2">
    <source>
        <dbReference type="ARBA" id="ARBA00004882"/>
    </source>
</evidence>
<evidence type="ECO:0000256" key="1">
    <source>
        <dbReference type="ARBA" id="ARBA00002151"/>
    </source>
</evidence>
<evidence type="ECO:0000256" key="16">
    <source>
        <dbReference type="PIRSR" id="PIRSR006769-2"/>
    </source>
</evidence>
<feature type="binding site" evidence="16">
    <location>
        <position position="212"/>
    </location>
    <ligand>
        <name>substrate</name>
    </ligand>
</feature>
<comment type="cofactor">
    <cofactor evidence="14 17">
        <name>Zn(2+)</name>
        <dbReference type="ChEBI" id="CHEBI:29105"/>
    </cofactor>
    <text evidence="14 17">Binds 1 zinc ion.</text>
</comment>
<evidence type="ECO:0000256" key="4">
    <source>
        <dbReference type="ARBA" id="ARBA00005259"/>
    </source>
</evidence>
<dbReference type="InterPro" id="IPR004794">
    <property type="entry name" value="Eubact_RibD"/>
</dbReference>
<evidence type="ECO:0000256" key="15">
    <source>
        <dbReference type="PIRSR" id="PIRSR006769-1"/>
    </source>
</evidence>
<dbReference type="GO" id="GO:0008835">
    <property type="term" value="F:diaminohydroxyphosphoribosylaminopyrimidine deaminase activity"/>
    <property type="evidence" value="ECO:0007669"/>
    <property type="project" value="UniProtKB-EC"/>
</dbReference>
<keyword evidence="10 14" id="KW-0560">Oxidoreductase</keyword>
<dbReference type="InterPro" id="IPR024072">
    <property type="entry name" value="DHFR-like_dom_sf"/>
</dbReference>
<dbReference type="PANTHER" id="PTHR38011:SF7">
    <property type="entry name" value="2,5-DIAMINO-6-RIBOSYLAMINO-4(3H)-PYRIMIDINONE 5'-PHOSPHATE REDUCTASE"/>
    <property type="match status" value="1"/>
</dbReference>
<dbReference type="Gene3D" id="3.40.430.10">
    <property type="entry name" value="Dihydrofolate Reductase, subunit A"/>
    <property type="match status" value="1"/>
</dbReference>
<dbReference type="Proteomes" id="UP000703315">
    <property type="component" value="Unassembled WGS sequence"/>
</dbReference>
<feature type="binding site" evidence="16">
    <location>
        <position position="159"/>
    </location>
    <ligand>
        <name>NADP(+)</name>
        <dbReference type="ChEBI" id="CHEBI:58349"/>
    </ligand>
</feature>